<dbReference type="GO" id="GO:0006281">
    <property type="term" value="P:DNA repair"/>
    <property type="evidence" value="ECO:0007669"/>
    <property type="project" value="TreeGrafter"/>
</dbReference>
<dbReference type="InterPro" id="IPR027417">
    <property type="entry name" value="P-loop_NTPase"/>
</dbReference>
<evidence type="ECO:0000256" key="4">
    <source>
        <dbReference type="SAM" id="MobiDB-lite"/>
    </source>
</evidence>
<dbReference type="GO" id="GO:0008094">
    <property type="term" value="F:ATP-dependent activity, acting on DNA"/>
    <property type="evidence" value="ECO:0007669"/>
    <property type="project" value="TreeGrafter"/>
</dbReference>
<comment type="caution">
    <text evidence="6">The sequence shown here is derived from an EMBL/GenBank/DDBJ whole genome shotgun (WGS) entry which is preliminary data.</text>
</comment>
<protein>
    <recommendedName>
        <fullName evidence="5">Helicase C-terminal domain-containing protein</fullName>
    </recommendedName>
</protein>
<dbReference type="InterPro" id="IPR000330">
    <property type="entry name" value="SNF2_N"/>
</dbReference>
<keyword evidence="2" id="KW-0378">Hydrolase</keyword>
<reference evidence="6" key="2">
    <citation type="submission" date="2023-05" db="EMBL/GenBank/DDBJ databases">
        <authorList>
            <consortium name="Lawrence Berkeley National Laboratory"/>
            <person name="Steindorff A."/>
            <person name="Hensen N."/>
            <person name="Bonometti L."/>
            <person name="Westerberg I."/>
            <person name="Brannstrom I.O."/>
            <person name="Guillou S."/>
            <person name="Cros-Aarteil S."/>
            <person name="Calhoun S."/>
            <person name="Haridas S."/>
            <person name="Kuo A."/>
            <person name="Mondo S."/>
            <person name="Pangilinan J."/>
            <person name="Riley R."/>
            <person name="Labutti K."/>
            <person name="Andreopoulos B."/>
            <person name="Lipzen A."/>
            <person name="Chen C."/>
            <person name="Yanf M."/>
            <person name="Daum C."/>
            <person name="Ng V."/>
            <person name="Clum A."/>
            <person name="Ohm R."/>
            <person name="Martin F."/>
            <person name="Silar P."/>
            <person name="Natvig D."/>
            <person name="Lalanne C."/>
            <person name="Gautier V."/>
            <person name="Ament-Velasquez S.L."/>
            <person name="Kruys A."/>
            <person name="Hutchinson M.I."/>
            <person name="Powell A.J."/>
            <person name="Barry K."/>
            <person name="Miller A.N."/>
            <person name="Grigoriev I.V."/>
            <person name="Debuchy R."/>
            <person name="Gladieux P."/>
            <person name="Thoren M.H."/>
            <person name="Johannesson H."/>
        </authorList>
    </citation>
    <scope>NUCLEOTIDE SEQUENCE</scope>
    <source>
        <strain evidence="6">PSN243</strain>
    </source>
</reference>
<keyword evidence="7" id="KW-1185">Reference proteome</keyword>
<dbReference type="Pfam" id="PF00176">
    <property type="entry name" value="SNF2-rel_dom"/>
    <property type="match status" value="1"/>
</dbReference>
<dbReference type="InterPro" id="IPR001650">
    <property type="entry name" value="Helicase_C-like"/>
</dbReference>
<proteinExistence type="predicted"/>
<feature type="region of interest" description="Disordered" evidence="4">
    <location>
        <begin position="1"/>
        <end position="67"/>
    </location>
</feature>
<feature type="domain" description="Helicase C-terminal" evidence="5">
    <location>
        <begin position="622"/>
        <end position="800"/>
    </location>
</feature>
<evidence type="ECO:0000256" key="3">
    <source>
        <dbReference type="ARBA" id="ARBA00022840"/>
    </source>
</evidence>
<accession>A0AAV9GAH0</accession>
<dbReference type="InterPro" id="IPR050628">
    <property type="entry name" value="SNF2_RAD54_helicase_TF"/>
</dbReference>
<name>A0AAV9GAH0_9PEZI</name>
<evidence type="ECO:0000256" key="2">
    <source>
        <dbReference type="ARBA" id="ARBA00022801"/>
    </source>
</evidence>
<evidence type="ECO:0000313" key="6">
    <source>
        <dbReference type="EMBL" id="KAK4445104.1"/>
    </source>
</evidence>
<dbReference type="Proteomes" id="UP001321760">
    <property type="component" value="Unassembled WGS sequence"/>
</dbReference>
<keyword evidence="1" id="KW-0547">Nucleotide-binding</keyword>
<gene>
    <name evidence="6" type="ORF">QBC34DRAFT_307637</name>
</gene>
<dbReference type="GO" id="GO:0005634">
    <property type="term" value="C:nucleus"/>
    <property type="evidence" value="ECO:0007669"/>
    <property type="project" value="TreeGrafter"/>
</dbReference>
<dbReference type="GO" id="GO:0005524">
    <property type="term" value="F:ATP binding"/>
    <property type="evidence" value="ECO:0007669"/>
    <property type="project" value="UniProtKB-KW"/>
</dbReference>
<dbReference type="GO" id="GO:0016787">
    <property type="term" value="F:hydrolase activity"/>
    <property type="evidence" value="ECO:0007669"/>
    <property type="project" value="UniProtKB-KW"/>
</dbReference>
<dbReference type="PANTHER" id="PTHR45626">
    <property type="entry name" value="TRANSCRIPTION TERMINATION FACTOR 2-RELATED"/>
    <property type="match status" value="1"/>
</dbReference>
<keyword evidence="3" id="KW-0067">ATP-binding</keyword>
<dbReference type="Pfam" id="PF00271">
    <property type="entry name" value="Helicase_C"/>
    <property type="match status" value="1"/>
</dbReference>
<evidence type="ECO:0000256" key="1">
    <source>
        <dbReference type="ARBA" id="ARBA00022741"/>
    </source>
</evidence>
<evidence type="ECO:0000259" key="5">
    <source>
        <dbReference type="PROSITE" id="PS51194"/>
    </source>
</evidence>
<reference evidence="6" key="1">
    <citation type="journal article" date="2023" name="Mol. Phylogenet. Evol.">
        <title>Genome-scale phylogeny and comparative genomics of the fungal order Sordariales.</title>
        <authorList>
            <person name="Hensen N."/>
            <person name="Bonometti L."/>
            <person name="Westerberg I."/>
            <person name="Brannstrom I.O."/>
            <person name="Guillou S."/>
            <person name="Cros-Aarteil S."/>
            <person name="Calhoun S."/>
            <person name="Haridas S."/>
            <person name="Kuo A."/>
            <person name="Mondo S."/>
            <person name="Pangilinan J."/>
            <person name="Riley R."/>
            <person name="LaButti K."/>
            <person name="Andreopoulos B."/>
            <person name="Lipzen A."/>
            <person name="Chen C."/>
            <person name="Yan M."/>
            <person name="Daum C."/>
            <person name="Ng V."/>
            <person name="Clum A."/>
            <person name="Steindorff A."/>
            <person name="Ohm R.A."/>
            <person name="Martin F."/>
            <person name="Silar P."/>
            <person name="Natvig D.O."/>
            <person name="Lalanne C."/>
            <person name="Gautier V."/>
            <person name="Ament-Velasquez S.L."/>
            <person name="Kruys A."/>
            <person name="Hutchinson M.I."/>
            <person name="Powell A.J."/>
            <person name="Barry K."/>
            <person name="Miller A.N."/>
            <person name="Grigoriev I.V."/>
            <person name="Debuchy R."/>
            <person name="Gladieux P."/>
            <person name="Hiltunen Thoren M."/>
            <person name="Johannesson H."/>
        </authorList>
    </citation>
    <scope>NUCLEOTIDE SEQUENCE</scope>
    <source>
        <strain evidence="6">PSN243</strain>
    </source>
</reference>
<sequence length="811" mass="87933">MKLVDEIIAQKLPESKAETSHTVDAGVGHDSAESSAKPVEKPFEEPVEEPAEEPAAEEAVAAPPSPVASQFSDYDFIDVAEGEYHVQQSQDTDYGAVDEGFIDTQIASYNTGNTPNEWTNCVNFFRIKAPPSGTVGASPTKTRVPVDKLPGMSVGLFDYQYMAVFKLLGLAYDGLSGGFLADEQGLGKTQEMFGIVAAGHNIRKSKTEVMAARKSKKPSRHNAPGTTATRCPLDARYGVACYCYSQKTQRLADAMPEGPTVIIVPARSCSQILREAKAKLDLKTFKVRMHHETAAKEDKLTPAEIRTLTAAIAAKTAPDGTVDYHYQASPGLSDFIIITSPESLSGLTNGLFGVNIKVGDEVKKRDGLMPGIVMLDEFHEYFQPATGKSRPHAWLEHLKRSCRGPNQPTPLVYFVSGTPFNDSPGDIQSAVSLLEREAWADETHRMAAVTTASLERITTAFDALCKAQAEGLELLREDIVDYRKALDGLLKRSMVRRLGTDSFRSQALTTLGPLSVNIIDHAVPAALLKDLIALAEATATKVADEAASRCTTSARFLRSDHAQPLLLKLRLASSFPGIATAAGAKFTFTTEEVAGFLPDAGNDPLQTPYAPLIAPFSSHSSKLASLLATVTTMLGDRTPIPGSPSPAKKLVIFTPLDAEAVLLHIYLHRRKAALRSLKDLKPVTLLPSHSAAERQAIIDKFLTPGNAPPNVLIAPIYLAGTGLNLQAAKYSVLMGPAWTKRENQQAYYRVHRVGQRQTVNLSLLTARWNPAERVILGRYEGREVAEEGMWELEAGDEEGKGLVERHQGTVE</sequence>
<organism evidence="6 7">
    <name type="scientific">Podospora aff. communis PSN243</name>
    <dbReference type="NCBI Taxonomy" id="3040156"/>
    <lineage>
        <taxon>Eukaryota</taxon>
        <taxon>Fungi</taxon>
        <taxon>Dikarya</taxon>
        <taxon>Ascomycota</taxon>
        <taxon>Pezizomycotina</taxon>
        <taxon>Sordariomycetes</taxon>
        <taxon>Sordariomycetidae</taxon>
        <taxon>Sordariales</taxon>
        <taxon>Podosporaceae</taxon>
        <taxon>Podospora</taxon>
    </lineage>
</organism>
<dbReference type="SUPFAM" id="SSF52540">
    <property type="entry name" value="P-loop containing nucleoside triphosphate hydrolases"/>
    <property type="match status" value="2"/>
</dbReference>
<dbReference type="AlphaFoldDB" id="A0AAV9GAH0"/>
<dbReference type="Gene3D" id="3.40.50.300">
    <property type="entry name" value="P-loop containing nucleotide triphosphate hydrolases"/>
    <property type="match status" value="2"/>
</dbReference>
<dbReference type="EMBL" id="MU865969">
    <property type="protein sequence ID" value="KAK4445104.1"/>
    <property type="molecule type" value="Genomic_DNA"/>
</dbReference>
<evidence type="ECO:0000313" key="7">
    <source>
        <dbReference type="Proteomes" id="UP001321760"/>
    </source>
</evidence>
<dbReference type="PROSITE" id="PS51194">
    <property type="entry name" value="HELICASE_CTER"/>
    <property type="match status" value="1"/>
</dbReference>
<feature type="compositionally biased region" description="Acidic residues" evidence="4">
    <location>
        <begin position="45"/>
        <end position="56"/>
    </location>
</feature>